<feature type="signal peptide" evidence="1">
    <location>
        <begin position="1"/>
        <end position="27"/>
    </location>
</feature>
<protein>
    <submittedName>
        <fullName evidence="2">Uncharacterized protein</fullName>
    </submittedName>
</protein>
<dbReference type="EMBL" id="JACCDD010000002">
    <property type="protein sequence ID" value="NYS44125.1"/>
    <property type="molecule type" value="Genomic_DNA"/>
</dbReference>
<dbReference type="Proteomes" id="UP000528918">
    <property type="component" value="Unassembled WGS sequence"/>
</dbReference>
<evidence type="ECO:0000313" key="2">
    <source>
        <dbReference type="EMBL" id="NYS44125.1"/>
    </source>
</evidence>
<organism evidence="2 3">
    <name type="scientific">Vreelandella zhaodongensis</name>
    <name type="common">Halomonas zhaodongensis</name>
    <dbReference type="NCBI Taxonomy" id="1176240"/>
    <lineage>
        <taxon>Bacteria</taxon>
        <taxon>Pseudomonadati</taxon>
        <taxon>Pseudomonadota</taxon>
        <taxon>Gammaproteobacteria</taxon>
        <taxon>Oceanospirillales</taxon>
        <taxon>Halomonadaceae</taxon>
        <taxon>Vreelandella</taxon>
    </lineage>
</organism>
<comment type="caution">
    <text evidence="2">The sequence shown here is derived from an EMBL/GenBank/DDBJ whole genome shotgun (WGS) entry which is preliminary data.</text>
</comment>
<reference evidence="2 3" key="1">
    <citation type="journal article" date="2013" name="Antonie Van Leeuwenhoek">
        <title>Halomonas zhaodongensis sp. nov., a slightly halophilic bacterium isolated from saline-alkaline soils in Zhaodong, China.</title>
        <authorList>
            <person name="Jiang J."/>
            <person name="Pan Y."/>
            <person name="Meng L."/>
            <person name="Hu S."/>
            <person name="Zhang X."/>
            <person name="Hu B."/>
            <person name="Meng J."/>
            <person name="Li C."/>
            <person name="Huang H."/>
            <person name="Wang K."/>
            <person name="Su T."/>
        </authorList>
    </citation>
    <scope>NUCLEOTIDE SEQUENCE [LARGE SCALE GENOMIC DNA]</scope>
    <source>
        <strain evidence="2 3">NEAU-ST10-25</strain>
    </source>
</reference>
<keyword evidence="3" id="KW-1185">Reference proteome</keyword>
<proteinExistence type="predicted"/>
<evidence type="ECO:0000256" key="1">
    <source>
        <dbReference type="SAM" id="SignalP"/>
    </source>
</evidence>
<feature type="chain" id="PRO_5045893524" evidence="1">
    <location>
        <begin position="28"/>
        <end position="190"/>
    </location>
</feature>
<gene>
    <name evidence="2" type="ORF">HZS79_04090</name>
</gene>
<keyword evidence="1" id="KW-0732">Signal</keyword>
<evidence type="ECO:0000313" key="3">
    <source>
        <dbReference type="Proteomes" id="UP000528918"/>
    </source>
</evidence>
<sequence length="190" mass="21343">MSKLKSSLLIKMSTLCCLLGFSNLATTAELSLISHHTGQLSSVIYLEDITLPELVQTQQTLRDDFVSAASAHAKGNAYMEGNQLRVNMPLPEITTLTLYIERELPLVWRLHLEPHEYIQDVRLEASWHSLNTLSRTHEMPTPDIILTEPWRVSTSESGEVWEGHAAIRLPTDALHHAASISGELRIELIQ</sequence>
<name>A0ABX2SRB7_VREZH</name>
<accession>A0ABX2SRB7</accession>
<dbReference type="RefSeq" id="WP_179927119.1">
    <property type="nucleotide sequence ID" value="NZ_JACCDD010000002.1"/>
</dbReference>